<keyword evidence="1" id="KW-0472">Membrane</keyword>
<accession>A0A1H7E5Z3</accession>
<keyword evidence="3" id="KW-1185">Reference proteome</keyword>
<evidence type="ECO:0000256" key="1">
    <source>
        <dbReference type="SAM" id="Phobius"/>
    </source>
</evidence>
<keyword evidence="1" id="KW-0812">Transmembrane</keyword>
<dbReference type="Proteomes" id="UP000198866">
    <property type="component" value="Unassembled WGS sequence"/>
</dbReference>
<name>A0A1H7E5Z3_9BURK</name>
<dbReference type="EMBL" id="FNYE01000036">
    <property type="protein sequence ID" value="SEK06025.1"/>
    <property type="molecule type" value="Genomic_DNA"/>
</dbReference>
<organism evidence="2 3">
    <name type="scientific">Paraburkholderia diazotrophica</name>
    <dbReference type="NCBI Taxonomy" id="667676"/>
    <lineage>
        <taxon>Bacteria</taxon>
        <taxon>Pseudomonadati</taxon>
        <taxon>Pseudomonadota</taxon>
        <taxon>Betaproteobacteria</taxon>
        <taxon>Burkholderiales</taxon>
        <taxon>Burkholderiaceae</taxon>
        <taxon>Paraburkholderia</taxon>
    </lineage>
</organism>
<keyword evidence="1" id="KW-1133">Transmembrane helix</keyword>
<reference evidence="3" key="1">
    <citation type="submission" date="2016-10" db="EMBL/GenBank/DDBJ databases">
        <authorList>
            <person name="Varghese N."/>
            <person name="Submissions S."/>
        </authorList>
    </citation>
    <scope>NUCLEOTIDE SEQUENCE [LARGE SCALE GENOMIC DNA]</scope>
    <source>
        <strain evidence="3">LMG 26031</strain>
    </source>
</reference>
<evidence type="ECO:0000313" key="2">
    <source>
        <dbReference type="EMBL" id="SEK06025.1"/>
    </source>
</evidence>
<dbReference type="AlphaFoldDB" id="A0A1H7E5Z3"/>
<protein>
    <submittedName>
        <fullName evidence="2">Uncharacterized protein</fullName>
    </submittedName>
</protein>
<gene>
    <name evidence="2" type="ORF">SAMN05192539_103622</name>
</gene>
<sequence length="185" mass="20374">MDHHSASDDVAYAHDVLSTLLEAALRDQKLTRDAIKTMNRVSNGLAEQGRQLPASVSAAVNKDLREAVDVAAEILTKRIMDANVQADEAARAFRRAARQAGLFIFVPALVVTAMTMALWYELTAHSISRLENQRADLQRTVDILSSHGGRLSISNCKLPSGQTVTCIRVGNQEYGNGYHIPFWEK</sequence>
<dbReference type="STRING" id="667676.SAMN05192539_103622"/>
<feature type="transmembrane region" description="Helical" evidence="1">
    <location>
        <begin position="100"/>
        <end position="120"/>
    </location>
</feature>
<dbReference type="RefSeq" id="WP_090872306.1">
    <property type="nucleotide sequence ID" value="NZ_FNYE01000036.1"/>
</dbReference>
<evidence type="ECO:0000313" key="3">
    <source>
        <dbReference type="Proteomes" id="UP000198866"/>
    </source>
</evidence>
<proteinExistence type="predicted"/>
<dbReference type="OrthoDB" id="9008453at2"/>